<feature type="compositionally biased region" description="Pro residues" evidence="1">
    <location>
        <begin position="172"/>
        <end position="181"/>
    </location>
</feature>
<comment type="caution">
    <text evidence="3">The sequence shown here is derived from an EMBL/GenBank/DDBJ whole genome shotgun (WGS) entry which is preliminary data.</text>
</comment>
<protein>
    <recommendedName>
        <fullName evidence="2">YABBY protein C-terminal domain-containing protein</fullName>
    </recommendedName>
</protein>
<evidence type="ECO:0000313" key="3">
    <source>
        <dbReference type="EMBL" id="ETS60423.1"/>
    </source>
</evidence>
<dbReference type="CDD" id="cd00084">
    <property type="entry name" value="HMG-box_SF"/>
    <property type="match status" value="1"/>
</dbReference>
<dbReference type="InterPro" id="IPR036910">
    <property type="entry name" value="HMG_box_dom_sf"/>
</dbReference>
<dbReference type="EMBL" id="AWNI01000037">
    <property type="protein sequence ID" value="ETS60423.1"/>
    <property type="molecule type" value="Genomic_DNA"/>
</dbReference>
<dbReference type="Proteomes" id="UP000019462">
    <property type="component" value="Unassembled WGS sequence"/>
</dbReference>
<proteinExistence type="predicted"/>
<keyword evidence="4" id="KW-1185">Reference proteome</keyword>
<sequence>MHYWSLESMHARRVESSASLRRARARIGSGIAALPPAQPLCAAPAVFGASPVCECSHASQSQSSSLIDPSQSQKESGPKAGRRLGKRMEGGNFRARLHSKPRASVFYLESPRSNARTHAPSRLDRSSRGEGGKVALQHASGTSSATPERGGPQGELLKSSDGPRVGIRPGSTPLPRPLSSFAPPPPFQLFTLLIQPQINFYDMPPKKTGAAGAKKGKTSAYNKYMKDQLAVLKTEKPSLSHKERFKLAATSWASSKENPKNKA</sequence>
<reference evidence="3 4" key="1">
    <citation type="journal article" date="2014" name="Genome Announc.">
        <title>Genome sequence of the basidiomycetous fungus Pseudozyma aphidis DSM70725, an efficient producer of biosurfactant mannosylerythritol lipids.</title>
        <authorList>
            <person name="Lorenz S."/>
            <person name="Guenther M."/>
            <person name="Grumaz C."/>
            <person name="Rupp S."/>
            <person name="Zibek S."/>
            <person name="Sohn K."/>
        </authorList>
    </citation>
    <scope>NUCLEOTIDE SEQUENCE [LARGE SCALE GENOMIC DNA]</scope>
    <source>
        <strain evidence="4">ATCC 32657 / CBS 517.83 / DSM 70725 / JCM 10318 / NBRC 10182 / NRRL Y-7954 / St-0401</strain>
    </source>
</reference>
<accession>W3VFJ7</accession>
<name>W3VFJ7_MOEAP</name>
<evidence type="ECO:0000256" key="1">
    <source>
        <dbReference type="SAM" id="MobiDB-lite"/>
    </source>
</evidence>
<dbReference type="InterPro" id="IPR056775">
    <property type="entry name" value="YABBY_C"/>
</dbReference>
<dbReference type="Pfam" id="PF04690">
    <property type="entry name" value="YABBY"/>
    <property type="match status" value="1"/>
</dbReference>
<dbReference type="HOGENOM" id="CLU_1058152_0_0_1"/>
<evidence type="ECO:0000313" key="4">
    <source>
        <dbReference type="Proteomes" id="UP000019462"/>
    </source>
</evidence>
<dbReference type="OrthoDB" id="667577at2759"/>
<feature type="domain" description="YABBY protein C-terminal" evidence="2">
    <location>
        <begin position="216"/>
        <end position="256"/>
    </location>
</feature>
<dbReference type="SUPFAM" id="SSF47095">
    <property type="entry name" value="HMG-box"/>
    <property type="match status" value="1"/>
</dbReference>
<organism evidence="3 4">
    <name type="scientific">Moesziomyces aphidis</name>
    <name type="common">Pseudozyma aphidis</name>
    <dbReference type="NCBI Taxonomy" id="84754"/>
    <lineage>
        <taxon>Eukaryota</taxon>
        <taxon>Fungi</taxon>
        <taxon>Dikarya</taxon>
        <taxon>Basidiomycota</taxon>
        <taxon>Ustilaginomycotina</taxon>
        <taxon>Ustilaginomycetes</taxon>
        <taxon>Ustilaginales</taxon>
        <taxon>Ustilaginaceae</taxon>
        <taxon>Moesziomyces</taxon>
    </lineage>
</organism>
<feature type="compositionally biased region" description="Basic and acidic residues" evidence="1">
    <location>
        <begin position="121"/>
        <end position="131"/>
    </location>
</feature>
<gene>
    <name evidence="3" type="ORF">PaG_05633</name>
</gene>
<feature type="compositionally biased region" description="Low complexity" evidence="1">
    <location>
        <begin position="60"/>
        <end position="73"/>
    </location>
</feature>
<dbReference type="AlphaFoldDB" id="W3VFJ7"/>
<evidence type="ECO:0000259" key="2">
    <source>
        <dbReference type="Pfam" id="PF04690"/>
    </source>
</evidence>
<feature type="region of interest" description="Disordered" evidence="1">
    <location>
        <begin position="60"/>
        <end position="181"/>
    </location>
</feature>